<name>A0ABR4LYK0_9EURO</name>
<dbReference type="EMBL" id="JBFXLQ010000010">
    <property type="protein sequence ID" value="KAL2869264.1"/>
    <property type="molecule type" value="Genomic_DNA"/>
</dbReference>
<reference evidence="2 3" key="1">
    <citation type="submission" date="2024-07" db="EMBL/GenBank/DDBJ databases">
        <title>Section-level genome sequencing and comparative genomics of Aspergillus sections Usti and Cavernicolus.</title>
        <authorList>
            <consortium name="Lawrence Berkeley National Laboratory"/>
            <person name="Nybo J.L."/>
            <person name="Vesth T.C."/>
            <person name="Theobald S."/>
            <person name="Frisvad J.C."/>
            <person name="Larsen T.O."/>
            <person name="Kjaerboelling I."/>
            <person name="Rothschild-Mancinelli K."/>
            <person name="Lyhne E.K."/>
            <person name="Kogle M.E."/>
            <person name="Barry K."/>
            <person name="Clum A."/>
            <person name="Na H."/>
            <person name="Ledsgaard L."/>
            <person name="Lin J."/>
            <person name="Lipzen A."/>
            <person name="Kuo A."/>
            <person name="Riley R."/>
            <person name="Mondo S."/>
            <person name="Labutti K."/>
            <person name="Haridas S."/>
            <person name="Pangalinan J."/>
            <person name="Salamov A.A."/>
            <person name="Simmons B.A."/>
            <person name="Magnuson J.K."/>
            <person name="Chen J."/>
            <person name="Drula E."/>
            <person name="Henrissat B."/>
            <person name="Wiebenga A."/>
            <person name="Lubbers R.J."/>
            <person name="Gomes A.C."/>
            <person name="Macurrencykelacurrency M.R."/>
            <person name="Stajich J."/>
            <person name="Grigoriev I.V."/>
            <person name="Mortensen U.H."/>
            <person name="De Vries R.P."/>
            <person name="Baker S.E."/>
            <person name="Andersen M.R."/>
        </authorList>
    </citation>
    <scope>NUCLEOTIDE SEQUENCE [LARGE SCALE GENOMIC DNA]</scope>
    <source>
        <strain evidence="2 3">CBS 449.75</strain>
    </source>
</reference>
<dbReference type="Proteomes" id="UP001610432">
    <property type="component" value="Unassembled WGS sequence"/>
</dbReference>
<feature type="region of interest" description="Disordered" evidence="1">
    <location>
        <begin position="158"/>
        <end position="214"/>
    </location>
</feature>
<feature type="compositionally biased region" description="Polar residues" evidence="1">
    <location>
        <begin position="425"/>
        <end position="434"/>
    </location>
</feature>
<accession>A0ABR4LYK0</accession>
<comment type="caution">
    <text evidence="2">The sequence shown here is derived from an EMBL/GenBank/DDBJ whole genome shotgun (WGS) entry which is preliminary data.</text>
</comment>
<feature type="compositionally biased region" description="Polar residues" evidence="1">
    <location>
        <begin position="198"/>
        <end position="212"/>
    </location>
</feature>
<keyword evidence="3" id="KW-1185">Reference proteome</keyword>
<protein>
    <submittedName>
        <fullName evidence="2">Uncharacterized protein</fullName>
    </submittedName>
</protein>
<sequence>MLRLIKREVEGHLDPITKHSPEPLHPFLEGAVCALRSLRGMWWESVPSRSHDYPKDAAPYQHNRCEACMIVRIIMDPKCVQYLHASVLSRTRTTCEYRSPKLRRITEAVLKTYDKVVQQETFDSSSAIASELKLARKNASRSRHKHLPGCDRLCMEGKHQEKSHPLATQGSSDPRRRKSSSRTLPFCMVQEAPASVESGITPQKESGANPQGSARPYELLCAEENANTHRSMSKLADFSFLSPEEAEFTESASNLQNDEESRQRQIIDDIINAYASRWSLVSQNAAALDLPSIAPLSVRKQNVHHIEHEGTQYEPTNGTARHTTPPGDIDWGTILNKGKQGSPVDTLIRQIERMLVEEYGLGGPDGLVSTRKRFAADRANSYRAALDEDPGFENGDNSSGQEGGVVEGGLLVRIPPEVITKESTRSGSVQDDPQ</sequence>
<dbReference type="GeneID" id="98141000"/>
<organism evidence="2 3">
    <name type="scientific">Aspergillus lucknowensis</name>
    <dbReference type="NCBI Taxonomy" id="176173"/>
    <lineage>
        <taxon>Eukaryota</taxon>
        <taxon>Fungi</taxon>
        <taxon>Dikarya</taxon>
        <taxon>Ascomycota</taxon>
        <taxon>Pezizomycotina</taxon>
        <taxon>Eurotiomycetes</taxon>
        <taxon>Eurotiomycetidae</taxon>
        <taxon>Eurotiales</taxon>
        <taxon>Aspergillaceae</taxon>
        <taxon>Aspergillus</taxon>
        <taxon>Aspergillus subgen. Nidulantes</taxon>
    </lineage>
</organism>
<proteinExistence type="predicted"/>
<gene>
    <name evidence="2" type="ORF">BJX67DRAFT_23090</name>
</gene>
<evidence type="ECO:0000256" key="1">
    <source>
        <dbReference type="SAM" id="MobiDB-lite"/>
    </source>
</evidence>
<evidence type="ECO:0000313" key="2">
    <source>
        <dbReference type="EMBL" id="KAL2869264.1"/>
    </source>
</evidence>
<evidence type="ECO:0000313" key="3">
    <source>
        <dbReference type="Proteomes" id="UP001610432"/>
    </source>
</evidence>
<dbReference type="RefSeq" id="XP_070888243.1">
    <property type="nucleotide sequence ID" value="XM_071025928.1"/>
</dbReference>
<feature type="region of interest" description="Disordered" evidence="1">
    <location>
        <begin position="385"/>
        <end position="434"/>
    </location>
</feature>